<reference evidence="6" key="2">
    <citation type="submission" date="2021-11" db="EMBL/GenBank/DDBJ databases">
        <authorList>
            <consortium name="Genoscope - CEA"/>
            <person name="William W."/>
        </authorList>
    </citation>
    <scope>NUCLEOTIDE SEQUENCE</scope>
</reference>
<name>A0A7S3ZTV6_9STRA</name>
<feature type="chain" id="PRO_5035681210" description="Peptide deformylase" evidence="4">
    <location>
        <begin position="20"/>
        <end position="230"/>
    </location>
</feature>
<keyword evidence="4" id="KW-0732">Signal</keyword>
<dbReference type="InterPro" id="IPR036821">
    <property type="entry name" value="Peptide_deformylase_sf"/>
</dbReference>
<keyword evidence="3" id="KW-0378">Hydrolase</keyword>
<dbReference type="SUPFAM" id="SSF56420">
    <property type="entry name" value="Peptide deformylase"/>
    <property type="match status" value="1"/>
</dbReference>
<dbReference type="HAMAP" id="MF_00163">
    <property type="entry name" value="Pep_deformylase"/>
    <property type="match status" value="1"/>
</dbReference>
<evidence type="ECO:0000256" key="1">
    <source>
        <dbReference type="ARBA" id="ARBA00010759"/>
    </source>
</evidence>
<accession>A0A7S3ZTV6</accession>
<gene>
    <name evidence="5" type="ORF">PCAL00307_LOCUS9029</name>
    <name evidence="6" type="ORF">PECAL_6P11300</name>
</gene>
<dbReference type="InterPro" id="IPR023635">
    <property type="entry name" value="Peptide_deformylase"/>
</dbReference>
<evidence type="ECO:0000256" key="3">
    <source>
        <dbReference type="RuleBase" id="RU362111"/>
    </source>
</evidence>
<dbReference type="GO" id="GO:0006412">
    <property type="term" value="P:translation"/>
    <property type="evidence" value="ECO:0007669"/>
    <property type="project" value="UniProtKB-KW"/>
</dbReference>
<evidence type="ECO:0000256" key="4">
    <source>
        <dbReference type="SAM" id="SignalP"/>
    </source>
</evidence>
<keyword evidence="7" id="KW-1185">Reference proteome</keyword>
<dbReference type="GO" id="GO:0046872">
    <property type="term" value="F:metal ion binding"/>
    <property type="evidence" value="ECO:0007669"/>
    <property type="project" value="UniProtKB-KW"/>
</dbReference>
<evidence type="ECO:0000313" key="6">
    <source>
        <dbReference type="EMBL" id="CAH0379505.1"/>
    </source>
</evidence>
<evidence type="ECO:0000256" key="2">
    <source>
        <dbReference type="ARBA" id="ARBA00012175"/>
    </source>
</evidence>
<protein>
    <recommendedName>
        <fullName evidence="2 3">Peptide deformylase</fullName>
        <ecNumber evidence="2 3">3.5.1.88</ecNumber>
    </recommendedName>
</protein>
<evidence type="ECO:0000313" key="7">
    <source>
        <dbReference type="Proteomes" id="UP000789595"/>
    </source>
</evidence>
<dbReference type="EC" id="3.5.1.88" evidence="2 3"/>
<comment type="catalytic activity">
    <reaction evidence="3">
        <text>N-terminal N-formyl-L-methionyl-[peptide] + H2O = N-terminal L-methionyl-[peptide] + formate</text>
        <dbReference type="Rhea" id="RHEA:24420"/>
        <dbReference type="Rhea" id="RHEA-COMP:10639"/>
        <dbReference type="Rhea" id="RHEA-COMP:10640"/>
        <dbReference type="ChEBI" id="CHEBI:15377"/>
        <dbReference type="ChEBI" id="CHEBI:15740"/>
        <dbReference type="ChEBI" id="CHEBI:49298"/>
        <dbReference type="ChEBI" id="CHEBI:64731"/>
        <dbReference type="EC" id="3.5.1.88"/>
    </reaction>
</comment>
<dbReference type="GO" id="GO:0042586">
    <property type="term" value="F:peptide deformylase activity"/>
    <property type="evidence" value="ECO:0007669"/>
    <property type="project" value="UniProtKB-EC"/>
</dbReference>
<evidence type="ECO:0000313" key="5">
    <source>
        <dbReference type="EMBL" id="CAE0693593.1"/>
    </source>
</evidence>
<dbReference type="OrthoDB" id="276063at2759"/>
<sequence>MRRWAASVLLLLLASPTRPLDVGRRDFLTTISAATQSQTWTPTALEKLTLASAAQLDQLPFARYPDPILRLEAKPVRRFDAALAKTVALLRAAARRHGAQGLAATQCGVDAAIVLLGDEAFVNPRIVERSPEARLRCWTERCLALPPDVRVETLRDETLTVAATTAAGVPFTTTLTGAAARQFSHEYDHARGVLIIDHAYDAVASTAFPAMARLEEPFHTERRRRAWDRA</sequence>
<dbReference type="EMBL" id="CAKKNE010000006">
    <property type="protein sequence ID" value="CAH0379505.1"/>
    <property type="molecule type" value="Genomic_DNA"/>
</dbReference>
<comment type="function">
    <text evidence="3">Removes the formyl group from the N-terminal Met of newly synthesized proteins.</text>
</comment>
<reference evidence="5" key="1">
    <citation type="submission" date="2021-01" db="EMBL/GenBank/DDBJ databases">
        <authorList>
            <person name="Corre E."/>
            <person name="Pelletier E."/>
            <person name="Niang G."/>
            <person name="Scheremetjew M."/>
            <person name="Finn R."/>
            <person name="Kale V."/>
            <person name="Holt S."/>
            <person name="Cochrane G."/>
            <person name="Meng A."/>
            <person name="Brown T."/>
            <person name="Cohen L."/>
        </authorList>
    </citation>
    <scope>NUCLEOTIDE SEQUENCE</scope>
    <source>
        <strain evidence="5">CCMP1756</strain>
    </source>
</reference>
<dbReference type="PRINTS" id="PR01576">
    <property type="entry name" value="PDEFORMYLASE"/>
</dbReference>
<dbReference type="AlphaFoldDB" id="A0A7S3ZTV6"/>
<feature type="signal peptide" evidence="4">
    <location>
        <begin position="1"/>
        <end position="19"/>
    </location>
</feature>
<dbReference type="PANTHER" id="PTHR10458">
    <property type="entry name" value="PEPTIDE DEFORMYLASE"/>
    <property type="match status" value="1"/>
</dbReference>
<keyword evidence="3" id="KW-0479">Metal-binding</keyword>
<dbReference type="PANTHER" id="PTHR10458:SF22">
    <property type="entry name" value="PEPTIDE DEFORMYLASE"/>
    <property type="match status" value="1"/>
</dbReference>
<organism evidence="5">
    <name type="scientific">Pelagomonas calceolata</name>
    <dbReference type="NCBI Taxonomy" id="35677"/>
    <lineage>
        <taxon>Eukaryota</taxon>
        <taxon>Sar</taxon>
        <taxon>Stramenopiles</taxon>
        <taxon>Ochrophyta</taxon>
        <taxon>Pelagophyceae</taxon>
        <taxon>Pelagomonadales</taxon>
        <taxon>Pelagomonadaceae</taxon>
        <taxon>Pelagomonas</taxon>
    </lineage>
</organism>
<proteinExistence type="inferred from homology"/>
<dbReference type="Gene3D" id="3.90.45.10">
    <property type="entry name" value="Peptide deformylase"/>
    <property type="match status" value="1"/>
</dbReference>
<keyword evidence="3" id="KW-0648">Protein biosynthesis</keyword>
<dbReference type="EMBL" id="HBIW01010587">
    <property type="protein sequence ID" value="CAE0693593.1"/>
    <property type="molecule type" value="Transcribed_RNA"/>
</dbReference>
<dbReference type="Pfam" id="PF01327">
    <property type="entry name" value="Pep_deformylase"/>
    <property type="match status" value="1"/>
</dbReference>
<comment type="similarity">
    <text evidence="1 3">Belongs to the polypeptide deformylase family.</text>
</comment>
<dbReference type="Proteomes" id="UP000789595">
    <property type="component" value="Unassembled WGS sequence"/>
</dbReference>